<dbReference type="Proteomes" id="UP001140011">
    <property type="component" value="Unassembled WGS sequence"/>
</dbReference>
<evidence type="ECO:0000313" key="2">
    <source>
        <dbReference type="EMBL" id="KAJ2753678.1"/>
    </source>
</evidence>
<proteinExistence type="predicted"/>
<comment type="caution">
    <text evidence="2">The sequence shown here is derived from an EMBL/GenBank/DDBJ whole genome shotgun (WGS) entry which is preliminary data.</text>
</comment>
<gene>
    <name evidence="2" type="ORF">GGI19_002967</name>
</gene>
<sequence length="142" mass="16241">MTVPTDSEIEADVTSWLREPIRGRTPNDFVAKSEQLDDRPLVPVYDDEGNPYIAPTFRLPPPPPPVVPGPLVIFRDTEERPRNVPVASNHDGRVQLLVRREDVDEDRENEHEREKLRQQRRRDNPGGEDPANSKPPLGVRKN</sequence>
<organism evidence="2 3">
    <name type="scientific">Coemansia pectinata</name>
    <dbReference type="NCBI Taxonomy" id="1052879"/>
    <lineage>
        <taxon>Eukaryota</taxon>
        <taxon>Fungi</taxon>
        <taxon>Fungi incertae sedis</taxon>
        <taxon>Zoopagomycota</taxon>
        <taxon>Kickxellomycotina</taxon>
        <taxon>Kickxellomycetes</taxon>
        <taxon>Kickxellales</taxon>
        <taxon>Kickxellaceae</taxon>
        <taxon>Coemansia</taxon>
    </lineage>
</organism>
<evidence type="ECO:0000313" key="3">
    <source>
        <dbReference type="Proteomes" id="UP001140011"/>
    </source>
</evidence>
<accession>A0A9W8LAS3</accession>
<evidence type="ECO:0000256" key="1">
    <source>
        <dbReference type="SAM" id="MobiDB-lite"/>
    </source>
</evidence>
<dbReference type="AlphaFoldDB" id="A0A9W8LAS3"/>
<dbReference type="EMBL" id="JANBUH010000171">
    <property type="protein sequence ID" value="KAJ2753678.1"/>
    <property type="molecule type" value="Genomic_DNA"/>
</dbReference>
<feature type="region of interest" description="Disordered" evidence="1">
    <location>
        <begin position="79"/>
        <end position="142"/>
    </location>
</feature>
<feature type="compositionally biased region" description="Basic and acidic residues" evidence="1">
    <location>
        <begin position="90"/>
        <end position="125"/>
    </location>
</feature>
<reference evidence="2" key="1">
    <citation type="submission" date="2022-07" db="EMBL/GenBank/DDBJ databases">
        <title>Phylogenomic reconstructions and comparative analyses of Kickxellomycotina fungi.</title>
        <authorList>
            <person name="Reynolds N.K."/>
            <person name="Stajich J.E."/>
            <person name="Barry K."/>
            <person name="Grigoriev I.V."/>
            <person name="Crous P."/>
            <person name="Smith M.E."/>
        </authorList>
    </citation>
    <scope>NUCLEOTIDE SEQUENCE</scope>
    <source>
        <strain evidence="2">BCRC 34297</strain>
    </source>
</reference>
<protein>
    <submittedName>
        <fullName evidence="2">Uncharacterized protein</fullName>
    </submittedName>
</protein>
<keyword evidence="3" id="KW-1185">Reference proteome</keyword>
<name>A0A9W8LAS3_9FUNG</name>